<feature type="compositionally biased region" description="Basic and acidic residues" evidence="2">
    <location>
        <begin position="1210"/>
        <end position="1230"/>
    </location>
</feature>
<dbReference type="InterPro" id="IPR001660">
    <property type="entry name" value="SAM"/>
</dbReference>
<feature type="compositionally biased region" description="Polar residues" evidence="2">
    <location>
        <begin position="855"/>
        <end position="876"/>
    </location>
</feature>
<feature type="coiled-coil region" evidence="1">
    <location>
        <begin position="931"/>
        <end position="978"/>
    </location>
</feature>
<dbReference type="GeneID" id="39980761"/>
<accession>A0A1X0P9W2</accession>
<feature type="domain" description="SAM" evidence="3">
    <location>
        <begin position="49"/>
        <end position="92"/>
    </location>
</feature>
<evidence type="ECO:0000256" key="2">
    <source>
        <dbReference type="SAM" id="MobiDB-lite"/>
    </source>
</evidence>
<dbReference type="SUPFAM" id="SSF47769">
    <property type="entry name" value="SAM/Pointed domain"/>
    <property type="match status" value="1"/>
</dbReference>
<dbReference type="VEuPathDB" id="TriTrypDB:TM35_000013000"/>
<organism evidence="4 5">
    <name type="scientific">Trypanosoma theileri</name>
    <dbReference type="NCBI Taxonomy" id="67003"/>
    <lineage>
        <taxon>Eukaryota</taxon>
        <taxon>Discoba</taxon>
        <taxon>Euglenozoa</taxon>
        <taxon>Kinetoplastea</taxon>
        <taxon>Metakinetoplastina</taxon>
        <taxon>Trypanosomatida</taxon>
        <taxon>Trypanosomatidae</taxon>
        <taxon>Trypanosoma</taxon>
    </lineage>
</organism>
<evidence type="ECO:0000259" key="3">
    <source>
        <dbReference type="PROSITE" id="PS50105"/>
    </source>
</evidence>
<feature type="compositionally biased region" description="Acidic residues" evidence="2">
    <location>
        <begin position="791"/>
        <end position="800"/>
    </location>
</feature>
<evidence type="ECO:0000313" key="4">
    <source>
        <dbReference type="EMBL" id="ORC93423.1"/>
    </source>
</evidence>
<feature type="region of interest" description="Disordered" evidence="2">
    <location>
        <begin position="1171"/>
        <end position="1248"/>
    </location>
</feature>
<sequence length="1624" mass="182130">MPFFTPRTIAVSCAAAVAVPTTIFLAARAVRRSREENGPSFSTLPTREWTTQQVAQWLRSRGVSKAAVTSFVKNDVDGKVLLLLEESHLKTLAPKLRDHLLIREGIEQLREQTSQPVQSVQATLPTPPLPQATMGGEELIKTFINTANDICTTITSPEFEQATPEERERERRMCMHKFHVMVDEVQSVDPEVMTKLLPIAHKVERLIAESERREVDVVPPQAPSVLGEQLKTLHDMIDGFLRVLNSTGMDVLTDPQVILLRERIESQINHVLEVVQRLPPQYGEPLVIKCNMVLQKIHQTPSVESSMIPPQSQPQSSALLLAPTVKRLRDIFTFLRSSQLMEMNPPERLLCIEEMVKEVKEIQRSANSWNDTRAVEVINQVSGNVVGVLEQIKILTQEEINESNGGRSEDAEESQEENTQMELPQIFASLQAVVQVLQSEEFARSSPPVQRQVVEELQMSLHRLRVQINRLPLNQATATVTAMIERAQELLQSLSSMGPNTNGEEEQQEGEEEEEQEDNNGDGDDDDVQPRASSGNPLEAEWRENMLDEVVSELEKIFEYVNSEAFEMLSSVEKANMAQRELSRLLAIEERCARLGGLGQLQDLVDPLKQILHLEIGNKAEATAAAPTPLFLSISSHLRRMNGLMESEGFKNADLDKKRTAAQSIIPQLQKITATLSELPPHERVAIQKLIEPINDKLQKIALPREENSGESSLDPQHLVAQVERVLAVVQSQEFRDASSKQRQRISSRLVKTLDYLEEECQKMGDVTLPLLPIVQRLRGQMEMFAQAVDAAEEEEEEENNNSNNNNIEESAEGEEEDNDDDDDDDDDDDVEEEKGEGKKRQETSVDTKDKETSEAFSNNESTPAEETEQRSSVASERQKLFSAVAEITAELGRSNQSNVQLSEEELQPLLGLLEMVDSVGVTTAMEKELRDEFEAQIKEAAGEVNDTSEAEASNGEVQNLMQVFEALRERLSSLNLSSISDLLPLMNIAERTLSNADQHNVPWRDSPVAVGLIAEVLSRIQALQVQFTENQRPSELENILNEAAREVREHPPQNEDQLQPYLQMLSGVQNRVNSMSVGALDAFKNLQEAILEVTRALRDDSRGSATLMDDNGDPAALLLLEISNRLREGPFPDVVLDQYSLLLDRIESADTRESIHEAVQAVREQLRLQQIGNRNNAEDEDEDDEEDDEEEEEEESDEQKQEEDEKEEHDEHDTKTNVKKDLQGSDKQAEVPSNDDNDDDEEEEKRRVEKNVTNFLFKKLPTKYVPGGAKNELLLLPRIEKKIFSEEQHFVEHTTLFDIQNISKVILHLEINGEVKSLPKLNDRVVRVKKAFAKQLEAFQESDQKSAAVLPKLRLRCRDTVISGESVRKLVICTDPEAELSDEDNNNNSQDLLKILTEGKATKTTASEEVMKEWKGRSVAVLVCESTEAEGTALSELVMLHEVLTNRYGFTVVTVGSTGATEIRNLLKEIASSGVKRLFLYYAMNKSASSSPHAVLFRDGSGLTYRDALQQVESIDRVVLAHCQPQKLTIVPAFAGSCDSFFSVELTESARDELRPVRCWLYDGLLTPAVTELLSLDEWRMLCPEDLATYVVTAMTSLSVDFGSFAEGSASSMGFFVPCDTSK</sequence>
<proteinExistence type="predicted"/>
<feature type="compositionally biased region" description="Acidic residues" evidence="2">
    <location>
        <begin position="1234"/>
        <end position="1244"/>
    </location>
</feature>
<gene>
    <name evidence="4" type="ORF">TM35_000013000</name>
</gene>
<dbReference type="OrthoDB" id="422827at2759"/>
<dbReference type="InterPro" id="IPR013761">
    <property type="entry name" value="SAM/pointed_sf"/>
</dbReference>
<protein>
    <recommendedName>
        <fullName evidence="3">SAM domain-containing protein</fullName>
    </recommendedName>
</protein>
<feature type="region of interest" description="Disordered" evidence="2">
    <location>
        <begin position="400"/>
        <end position="420"/>
    </location>
</feature>
<keyword evidence="5" id="KW-1185">Reference proteome</keyword>
<keyword evidence="1" id="KW-0175">Coiled coil</keyword>
<dbReference type="Proteomes" id="UP000192257">
    <property type="component" value="Unassembled WGS sequence"/>
</dbReference>
<evidence type="ECO:0000256" key="1">
    <source>
        <dbReference type="SAM" id="Coils"/>
    </source>
</evidence>
<dbReference type="GO" id="GO:0005854">
    <property type="term" value="C:nascent polypeptide-associated complex"/>
    <property type="evidence" value="ECO:0007669"/>
    <property type="project" value="InterPro"/>
</dbReference>
<feature type="compositionally biased region" description="Acidic residues" evidence="2">
    <location>
        <begin position="810"/>
        <end position="835"/>
    </location>
</feature>
<reference evidence="4 5" key="1">
    <citation type="submission" date="2017-03" db="EMBL/GenBank/DDBJ databases">
        <title>An alternative strategy for trypanosome survival in the mammalian bloodstream revealed through genome and transcriptome analysis of the ubiquitous bovine parasite Trypanosoma (Megatrypanum) theileri.</title>
        <authorList>
            <person name="Kelly S."/>
            <person name="Ivens A."/>
            <person name="Mott A."/>
            <person name="O'Neill E."/>
            <person name="Emms D."/>
            <person name="Macleod O."/>
            <person name="Voorheis P."/>
            <person name="Matthews J."/>
            <person name="Matthews K."/>
            <person name="Carrington M."/>
        </authorList>
    </citation>
    <scope>NUCLEOTIDE SEQUENCE [LARGE SCALE GENOMIC DNA]</scope>
    <source>
        <strain evidence="4">Edinburgh</strain>
    </source>
</reference>
<feature type="compositionally biased region" description="Acidic residues" evidence="2">
    <location>
        <begin position="503"/>
        <end position="527"/>
    </location>
</feature>
<feature type="region of interest" description="Disordered" evidence="2">
    <location>
        <begin position="494"/>
        <end position="543"/>
    </location>
</feature>
<dbReference type="EMBL" id="NBCO01000001">
    <property type="protein sequence ID" value="ORC93423.1"/>
    <property type="molecule type" value="Genomic_DNA"/>
</dbReference>
<feature type="region of interest" description="Disordered" evidence="2">
    <location>
        <begin position="789"/>
        <end position="878"/>
    </location>
</feature>
<name>A0A1X0P9W2_9TRYP</name>
<dbReference type="Gene3D" id="1.10.150.50">
    <property type="entry name" value="Transcription Factor, Ets-1"/>
    <property type="match status" value="1"/>
</dbReference>
<dbReference type="SMART" id="SM00454">
    <property type="entry name" value="SAM"/>
    <property type="match status" value="1"/>
</dbReference>
<dbReference type="PROSITE" id="PS50105">
    <property type="entry name" value="SAM_DOMAIN"/>
    <property type="match status" value="1"/>
</dbReference>
<feature type="compositionally biased region" description="Acidic residues" evidence="2">
    <location>
        <begin position="1179"/>
        <end position="1209"/>
    </location>
</feature>
<feature type="compositionally biased region" description="Basic and acidic residues" evidence="2">
    <location>
        <begin position="836"/>
        <end position="854"/>
    </location>
</feature>
<dbReference type="Pfam" id="PF07647">
    <property type="entry name" value="SAM_2"/>
    <property type="match status" value="1"/>
</dbReference>
<dbReference type="PANTHER" id="PTHR21713">
    <property type="entry name" value="NASCENT POLYPEPTIDE ASSOCIATED COMPLEX ALPHA SUBUNIT-RELATED"/>
    <property type="match status" value="1"/>
</dbReference>
<evidence type="ECO:0000313" key="5">
    <source>
        <dbReference type="Proteomes" id="UP000192257"/>
    </source>
</evidence>
<dbReference type="RefSeq" id="XP_028887489.1">
    <property type="nucleotide sequence ID" value="XM_029020981.1"/>
</dbReference>
<dbReference type="InterPro" id="IPR016641">
    <property type="entry name" value="EGD2/NACA0like"/>
</dbReference>
<comment type="caution">
    <text evidence="4">The sequence shown here is derived from an EMBL/GenBank/DDBJ whole genome shotgun (WGS) entry which is preliminary data.</text>
</comment>